<comment type="caution">
    <text evidence="1">The sequence shown here is derived from an EMBL/GenBank/DDBJ whole genome shotgun (WGS) entry which is preliminary data.</text>
</comment>
<evidence type="ECO:0000313" key="1">
    <source>
        <dbReference type="EMBL" id="KAF4448699.1"/>
    </source>
</evidence>
<accession>A0A8H4KFB0</accession>
<dbReference type="EMBL" id="JAADJG010000324">
    <property type="protein sequence ID" value="KAF4448699.1"/>
    <property type="molecule type" value="Genomic_DNA"/>
</dbReference>
<organism evidence="1 2">
    <name type="scientific">Fusarium austroafricanum</name>
    <dbReference type="NCBI Taxonomy" id="2364996"/>
    <lineage>
        <taxon>Eukaryota</taxon>
        <taxon>Fungi</taxon>
        <taxon>Dikarya</taxon>
        <taxon>Ascomycota</taxon>
        <taxon>Pezizomycotina</taxon>
        <taxon>Sordariomycetes</taxon>
        <taxon>Hypocreomycetidae</taxon>
        <taxon>Hypocreales</taxon>
        <taxon>Nectriaceae</taxon>
        <taxon>Fusarium</taxon>
        <taxon>Fusarium concolor species complex</taxon>
    </lineage>
</organism>
<dbReference type="AlphaFoldDB" id="A0A8H4KFB0"/>
<proteinExistence type="predicted"/>
<dbReference type="OrthoDB" id="5426969at2759"/>
<dbReference type="Proteomes" id="UP000605986">
    <property type="component" value="Unassembled WGS sequence"/>
</dbReference>
<sequence length="121" mass="13513">MQRPTPDSRWNPSIGSQLHDIAHEPQGIYHILGSLKVSLENEDTSDGILWATQSENTNALLEICQMTTTEIEEKISIWKGRQSDSKDAEQAVMSRDEVSRYRQAKKSQKSSLGIAISLASL</sequence>
<protein>
    <submittedName>
        <fullName evidence="1">Uncharacterized protein</fullName>
    </submittedName>
</protein>
<reference evidence="1" key="1">
    <citation type="submission" date="2020-01" db="EMBL/GenBank/DDBJ databases">
        <title>Identification and distribution of gene clusters putatively required for synthesis of sphingolipid metabolism inhibitors in phylogenetically diverse species of the filamentous fungus Fusarium.</title>
        <authorList>
            <person name="Kim H.-S."/>
            <person name="Busman M."/>
            <person name="Brown D.W."/>
            <person name="Divon H."/>
            <person name="Uhlig S."/>
            <person name="Proctor R.H."/>
        </authorList>
    </citation>
    <scope>NUCLEOTIDE SEQUENCE</scope>
    <source>
        <strain evidence="1">NRRL 53441</strain>
    </source>
</reference>
<name>A0A8H4KFB0_9HYPO</name>
<gene>
    <name evidence="1" type="ORF">F53441_7953</name>
</gene>
<keyword evidence="2" id="KW-1185">Reference proteome</keyword>
<evidence type="ECO:0000313" key="2">
    <source>
        <dbReference type="Proteomes" id="UP000605986"/>
    </source>
</evidence>